<dbReference type="Gene3D" id="3.90.780.10">
    <property type="entry name" value="5'-Nucleotidase, C-terminal domain"/>
    <property type="match status" value="1"/>
</dbReference>
<dbReference type="GO" id="GO:0030288">
    <property type="term" value="C:outer membrane-bounded periplasmic space"/>
    <property type="evidence" value="ECO:0007669"/>
    <property type="project" value="TreeGrafter"/>
</dbReference>
<evidence type="ECO:0000313" key="7">
    <source>
        <dbReference type="Proteomes" id="UP000637578"/>
    </source>
</evidence>
<dbReference type="InterPro" id="IPR008334">
    <property type="entry name" value="5'-Nucleotdase_C"/>
</dbReference>
<comment type="subcellular location">
    <subcellularLocation>
        <location evidence="1">Secreted</location>
    </subcellularLocation>
</comment>
<evidence type="ECO:0000313" key="6">
    <source>
        <dbReference type="EMBL" id="GGM58293.1"/>
    </source>
</evidence>
<reference evidence="6" key="2">
    <citation type="submission" date="2020-09" db="EMBL/GenBank/DDBJ databases">
        <authorList>
            <person name="Sun Q."/>
            <person name="Zhou Y."/>
        </authorList>
    </citation>
    <scope>NUCLEOTIDE SEQUENCE</scope>
    <source>
        <strain evidence="6">CGMCC 4.5737</strain>
    </source>
</reference>
<dbReference type="SUPFAM" id="SSF56300">
    <property type="entry name" value="Metallo-dependent phosphatases"/>
    <property type="match status" value="1"/>
</dbReference>
<dbReference type="PRINTS" id="PR01607">
    <property type="entry name" value="APYRASEFAMLY"/>
</dbReference>
<dbReference type="Proteomes" id="UP000637578">
    <property type="component" value="Unassembled WGS sequence"/>
</dbReference>
<dbReference type="Gene3D" id="3.60.21.10">
    <property type="match status" value="1"/>
</dbReference>
<feature type="domain" description="5'-Nucleotidase C-terminal" evidence="5">
    <location>
        <begin position="197"/>
        <end position="359"/>
    </location>
</feature>
<dbReference type="Pfam" id="PF02872">
    <property type="entry name" value="5_nucleotid_C"/>
    <property type="match status" value="1"/>
</dbReference>
<dbReference type="GO" id="GO:0008768">
    <property type="term" value="F:UDP-sugar diphosphatase activity"/>
    <property type="evidence" value="ECO:0007669"/>
    <property type="project" value="TreeGrafter"/>
</dbReference>
<keyword evidence="7" id="KW-1185">Reference proteome</keyword>
<keyword evidence="4" id="KW-0547">Nucleotide-binding</keyword>
<evidence type="ECO:0000256" key="3">
    <source>
        <dbReference type="ARBA" id="ARBA00022729"/>
    </source>
</evidence>
<dbReference type="PANTHER" id="PTHR11575">
    <property type="entry name" value="5'-NUCLEOTIDASE-RELATED"/>
    <property type="match status" value="1"/>
</dbReference>
<dbReference type="InterPro" id="IPR029052">
    <property type="entry name" value="Metallo-depent_PP-like"/>
</dbReference>
<dbReference type="InterPro" id="IPR036907">
    <property type="entry name" value="5'-Nucleotdase_C_sf"/>
</dbReference>
<sequence length="398" mass="41792">MTFKGSHVPAAPPFTIKKVHGVRVGIIGLPLQDLPSVVSAEGIKDLDFGPEIDAIDRYTDILDRMGVKVIVVTLHQGDNTEGGGPNDCRTTPGPARAIAEKVSPKVDVVFTGHSHQQYVCTVTDPAGQPRPMVQGFSFGRILSVVDIKVDRRTKDVIRSETKAFNHVVTRDVLADRSAQTLVDEAKSKAAPIANRPVGSITADIPRSSVASGESPLGNLIADAQLEATKDTGAQIALMNPGGVRGDLVFASSPAGEGDGVVTYGEAYTVQPFGNVLQTMTLTGTQLKAVLEQQWLTKPDGTVQQRVLQPSAGLHYTWSASAPVGSKVSDVTIGGQPLEPTGTYRVTVNSFLAGGGDGFTELRNGADVTGGVVDLDAFVDYLKAHPGLAPPATDRISLG</sequence>
<comment type="caution">
    <text evidence="6">The sequence shown here is derived from an EMBL/GenBank/DDBJ whole genome shotgun (WGS) entry which is preliminary data.</text>
</comment>
<comment type="similarity">
    <text evidence="4">Belongs to the 5'-nucleotidase family.</text>
</comment>
<name>A0A8J3CEW2_9PSEU</name>
<reference evidence="6" key="1">
    <citation type="journal article" date="2014" name="Int. J. Syst. Evol. Microbiol.">
        <title>Complete genome sequence of Corynebacterium casei LMG S-19264T (=DSM 44701T), isolated from a smear-ripened cheese.</title>
        <authorList>
            <consortium name="US DOE Joint Genome Institute (JGI-PGF)"/>
            <person name="Walter F."/>
            <person name="Albersmeier A."/>
            <person name="Kalinowski J."/>
            <person name="Ruckert C."/>
        </authorList>
    </citation>
    <scope>NUCLEOTIDE SEQUENCE</scope>
    <source>
        <strain evidence="6">CGMCC 4.5737</strain>
    </source>
</reference>
<protein>
    <recommendedName>
        <fullName evidence="5">5'-Nucleotidase C-terminal domain-containing protein</fullName>
    </recommendedName>
</protein>
<evidence type="ECO:0000259" key="5">
    <source>
        <dbReference type="Pfam" id="PF02872"/>
    </source>
</evidence>
<evidence type="ECO:0000256" key="4">
    <source>
        <dbReference type="RuleBase" id="RU362119"/>
    </source>
</evidence>
<dbReference type="FunFam" id="3.90.780.10:FF:000004">
    <property type="entry name" value="UDP-sugar hydrolase, putative"/>
    <property type="match status" value="1"/>
</dbReference>
<evidence type="ECO:0000256" key="2">
    <source>
        <dbReference type="ARBA" id="ARBA00022525"/>
    </source>
</evidence>
<dbReference type="GO" id="GO:0009166">
    <property type="term" value="P:nucleotide catabolic process"/>
    <property type="evidence" value="ECO:0007669"/>
    <property type="project" value="InterPro"/>
</dbReference>
<organism evidence="6 7">
    <name type="scientific">Longimycelium tulufanense</name>
    <dbReference type="NCBI Taxonomy" id="907463"/>
    <lineage>
        <taxon>Bacteria</taxon>
        <taxon>Bacillati</taxon>
        <taxon>Actinomycetota</taxon>
        <taxon>Actinomycetes</taxon>
        <taxon>Pseudonocardiales</taxon>
        <taxon>Pseudonocardiaceae</taxon>
        <taxon>Longimycelium</taxon>
    </lineage>
</organism>
<keyword evidence="2" id="KW-0964">Secreted</keyword>
<dbReference type="AlphaFoldDB" id="A0A8J3CEW2"/>
<keyword evidence="4" id="KW-0378">Hydrolase</keyword>
<dbReference type="GO" id="GO:0005576">
    <property type="term" value="C:extracellular region"/>
    <property type="evidence" value="ECO:0007669"/>
    <property type="project" value="UniProtKB-SubCell"/>
</dbReference>
<dbReference type="SUPFAM" id="SSF55816">
    <property type="entry name" value="5'-nucleotidase (syn. UDP-sugar hydrolase), C-terminal domain"/>
    <property type="match status" value="1"/>
</dbReference>
<proteinExistence type="inferred from homology"/>
<keyword evidence="3" id="KW-0732">Signal</keyword>
<evidence type="ECO:0000256" key="1">
    <source>
        <dbReference type="ARBA" id="ARBA00004613"/>
    </source>
</evidence>
<dbReference type="PANTHER" id="PTHR11575:SF24">
    <property type="entry name" value="5'-NUCLEOTIDASE"/>
    <property type="match status" value="1"/>
</dbReference>
<dbReference type="GO" id="GO:0000166">
    <property type="term" value="F:nucleotide binding"/>
    <property type="evidence" value="ECO:0007669"/>
    <property type="project" value="UniProtKB-KW"/>
</dbReference>
<dbReference type="GO" id="GO:0008253">
    <property type="term" value="F:5'-nucleotidase activity"/>
    <property type="evidence" value="ECO:0007669"/>
    <property type="project" value="TreeGrafter"/>
</dbReference>
<dbReference type="EMBL" id="BMMK01000013">
    <property type="protein sequence ID" value="GGM58293.1"/>
    <property type="molecule type" value="Genomic_DNA"/>
</dbReference>
<accession>A0A8J3CEW2</accession>
<gene>
    <name evidence="6" type="ORF">GCM10012275_31870</name>
</gene>
<dbReference type="InterPro" id="IPR006179">
    <property type="entry name" value="5_nucleotidase/apyrase"/>
</dbReference>